<feature type="domain" description="RanBP2-type" evidence="7">
    <location>
        <begin position="299"/>
        <end position="328"/>
    </location>
</feature>
<dbReference type="GeneID" id="111246286"/>
<dbReference type="KEGG" id="vde:111246286"/>
<dbReference type="PANTHER" id="PTHR46253">
    <property type="entry name" value="TGF-BETA-ACTIVATED KINASE 1 AND MAP3K7-BINDING PROTEIN TAB"/>
    <property type="match status" value="1"/>
</dbReference>
<dbReference type="AlphaFoldDB" id="A0A7M7JJI6"/>
<evidence type="ECO:0000256" key="4">
    <source>
        <dbReference type="PROSITE-ProRule" id="PRU00322"/>
    </source>
</evidence>
<protein>
    <recommendedName>
        <fullName evidence="7">RanBP2-type domain-containing protein</fullName>
    </recommendedName>
</protein>
<evidence type="ECO:0000256" key="1">
    <source>
        <dbReference type="ARBA" id="ARBA00022723"/>
    </source>
</evidence>
<organism evidence="8 9">
    <name type="scientific">Varroa destructor</name>
    <name type="common">Honeybee mite</name>
    <dbReference type="NCBI Taxonomy" id="109461"/>
    <lineage>
        <taxon>Eukaryota</taxon>
        <taxon>Metazoa</taxon>
        <taxon>Ecdysozoa</taxon>
        <taxon>Arthropoda</taxon>
        <taxon>Chelicerata</taxon>
        <taxon>Arachnida</taxon>
        <taxon>Acari</taxon>
        <taxon>Parasitiformes</taxon>
        <taxon>Mesostigmata</taxon>
        <taxon>Gamasina</taxon>
        <taxon>Dermanyssoidea</taxon>
        <taxon>Varroidae</taxon>
        <taxon>Varroa</taxon>
    </lineage>
</organism>
<dbReference type="Gene3D" id="2.30.30.380">
    <property type="entry name" value="Zn-finger domain of Sec23/24"/>
    <property type="match status" value="1"/>
</dbReference>
<accession>A0A7M7JJI6</accession>
<evidence type="ECO:0000256" key="2">
    <source>
        <dbReference type="ARBA" id="ARBA00022771"/>
    </source>
</evidence>
<keyword evidence="1" id="KW-0479">Metal-binding</keyword>
<dbReference type="InterPro" id="IPR001876">
    <property type="entry name" value="Znf_RanBP2"/>
</dbReference>
<dbReference type="PROSITE" id="PS01358">
    <property type="entry name" value="ZF_RANBP2_1"/>
    <property type="match status" value="1"/>
</dbReference>
<dbReference type="Proteomes" id="UP000594260">
    <property type="component" value="Unplaced"/>
</dbReference>
<dbReference type="InParanoid" id="A0A7M7JJI6"/>
<feature type="coiled-coil region" evidence="5">
    <location>
        <begin position="148"/>
        <end position="175"/>
    </location>
</feature>
<keyword evidence="3" id="KW-0862">Zinc</keyword>
<dbReference type="GO" id="GO:0008270">
    <property type="term" value="F:zinc ion binding"/>
    <property type="evidence" value="ECO:0007669"/>
    <property type="project" value="UniProtKB-KW"/>
</dbReference>
<dbReference type="EnsemblMetazoa" id="XM_022795616">
    <property type="protein sequence ID" value="XP_022651351"/>
    <property type="gene ID" value="LOC111246286"/>
</dbReference>
<proteinExistence type="predicted"/>
<keyword evidence="2 4" id="KW-0863">Zinc-finger</keyword>
<feature type="compositionally biased region" description="Polar residues" evidence="6">
    <location>
        <begin position="344"/>
        <end position="383"/>
    </location>
</feature>
<evidence type="ECO:0000256" key="6">
    <source>
        <dbReference type="SAM" id="MobiDB-lite"/>
    </source>
</evidence>
<evidence type="ECO:0000256" key="3">
    <source>
        <dbReference type="ARBA" id="ARBA00022833"/>
    </source>
</evidence>
<keyword evidence="9" id="KW-1185">Reference proteome</keyword>
<evidence type="ECO:0000256" key="5">
    <source>
        <dbReference type="SAM" id="Coils"/>
    </source>
</evidence>
<dbReference type="InterPro" id="IPR036443">
    <property type="entry name" value="Znf_RanBP2_sf"/>
</dbReference>
<dbReference type="SUPFAM" id="SSF90209">
    <property type="entry name" value="Ran binding protein zinc finger-like"/>
    <property type="match status" value="1"/>
</dbReference>
<dbReference type="PANTHER" id="PTHR46253:SF1">
    <property type="entry name" value="TAB2"/>
    <property type="match status" value="1"/>
</dbReference>
<name>A0A7M7JJI6_VARDE</name>
<feature type="region of interest" description="Disordered" evidence="6">
    <location>
        <begin position="262"/>
        <end position="295"/>
    </location>
</feature>
<dbReference type="OrthoDB" id="6367910at2759"/>
<dbReference type="PROSITE" id="PS50199">
    <property type="entry name" value="ZF_RANBP2_2"/>
    <property type="match status" value="1"/>
</dbReference>
<feature type="compositionally biased region" description="Polar residues" evidence="6">
    <location>
        <begin position="267"/>
        <end position="288"/>
    </location>
</feature>
<evidence type="ECO:0000259" key="7">
    <source>
        <dbReference type="PROSITE" id="PS50199"/>
    </source>
</evidence>
<evidence type="ECO:0000313" key="9">
    <source>
        <dbReference type="Proteomes" id="UP000594260"/>
    </source>
</evidence>
<dbReference type="SMART" id="SM00547">
    <property type="entry name" value="ZnF_RBZ"/>
    <property type="match status" value="1"/>
</dbReference>
<feature type="region of interest" description="Disordered" evidence="6">
    <location>
        <begin position="333"/>
        <end position="383"/>
    </location>
</feature>
<keyword evidence="5" id="KW-0175">Coiled coil</keyword>
<dbReference type="RefSeq" id="XP_022651351.1">
    <property type="nucleotide sequence ID" value="XM_022795616.1"/>
</dbReference>
<reference evidence="8" key="1">
    <citation type="submission" date="2021-01" db="UniProtKB">
        <authorList>
            <consortium name="EnsemblMetazoa"/>
        </authorList>
    </citation>
    <scope>IDENTIFICATION</scope>
</reference>
<evidence type="ECO:0000313" key="8">
    <source>
        <dbReference type="EnsemblMetazoa" id="XP_022651351"/>
    </source>
</evidence>
<sequence length="530" mass="58202">MDSREGLLTEMLHRFSELPAETVQAHVNLYPRNRDALISELTRVLSLSRASPGYTDSIEGGEMLYSNFEASMGVEGSELGSLPLPEPPPSLVITPPTSPEKTVDKFTNTTSHAGSGNNGDTLSYVPALSIARGASGIINDLGYEEFLLQNQRQRLKALEEAYKRNETCLANLRREVLAKERFLFEETLITNFDNNVNNNNVNITIDTLLELTQANRQLSVQNHCLITEVDLQTDGCAPLGDVTRHAFYDQIYPGPRDPLVEIDSRTPSRNPTVSNTIVNPPSAGNGTMNGDEEDDDVNDADRWVCQACTLKNHPEIIFCEACFSPKPVAQPATSCSSKIGGGNNQQKPDSASPSRSTDDVNSSVPTVNNTMNVTGSNHSNNSNSKYARIVKEASSSSDSSLSLSDSSSSSGVHDVNVQVQVTGIEDRTATRSPICLRIRQRTPKDSITFRFYKNINRGSSNEVSPRAVYPVPCLIQNEPLKIPPLLPLYRHACRPHVLSVTFDMAKTNGKNNMSIYGLYDINNYKNISMK</sequence>